<keyword evidence="2" id="KW-1185">Reference proteome</keyword>
<dbReference type="EMBL" id="CP113520">
    <property type="protein sequence ID" value="WAJ30002.1"/>
    <property type="molecule type" value="Genomic_DNA"/>
</dbReference>
<gene>
    <name evidence="1" type="ORF">OXU80_07265</name>
</gene>
<proteinExistence type="predicted"/>
<reference evidence="1" key="1">
    <citation type="submission" date="2022-11" db="EMBL/GenBank/DDBJ databases">
        <title>beta-Carotene-producing bacterium, Jeongeuplla avenae sp. nov., alleviates the salt stress of Arabidopsis seedlings.</title>
        <authorList>
            <person name="Jiang L."/>
            <person name="Lee J."/>
        </authorList>
    </citation>
    <scope>NUCLEOTIDE SEQUENCE</scope>
    <source>
        <strain evidence="1">DY_R2A_6</strain>
    </source>
</reference>
<accession>A0ACD4NT71</accession>
<protein>
    <submittedName>
        <fullName evidence="1">Uncharacterized protein</fullName>
    </submittedName>
</protein>
<sequence>MSLGSSCRSTIGEILPPIIKFSQAARLLQRVIGKTTPEYGTYLQEDRLLRQKAPGRSSRSMRDEMRLFALNAKRGNYR</sequence>
<dbReference type="Proteomes" id="UP001163223">
    <property type="component" value="Chromosome"/>
</dbReference>
<name>A0ACD4NT71_9HYPH</name>
<evidence type="ECO:0000313" key="1">
    <source>
        <dbReference type="EMBL" id="WAJ30002.1"/>
    </source>
</evidence>
<evidence type="ECO:0000313" key="2">
    <source>
        <dbReference type="Proteomes" id="UP001163223"/>
    </source>
</evidence>
<organism evidence="1 2">
    <name type="scientific">Antarcticirhabdus aurantiaca</name>
    <dbReference type="NCBI Taxonomy" id="2606717"/>
    <lineage>
        <taxon>Bacteria</taxon>
        <taxon>Pseudomonadati</taxon>
        <taxon>Pseudomonadota</taxon>
        <taxon>Alphaproteobacteria</taxon>
        <taxon>Hyphomicrobiales</taxon>
        <taxon>Aurantimonadaceae</taxon>
        <taxon>Antarcticirhabdus</taxon>
    </lineage>
</organism>